<dbReference type="AlphaFoldDB" id="A0A068SG17"/>
<organism evidence="1 2">
    <name type="scientific">Lichtheimia corymbifera JMRC:FSU:9682</name>
    <dbReference type="NCBI Taxonomy" id="1263082"/>
    <lineage>
        <taxon>Eukaryota</taxon>
        <taxon>Fungi</taxon>
        <taxon>Fungi incertae sedis</taxon>
        <taxon>Mucoromycota</taxon>
        <taxon>Mucoromycotina</taxon>
        <taxon>Mucoromycetes</taxon>
        <taxon>Mucorales</taxon>
        <taxon>Lichtheimiaceae</taxon>
        <taxon>Lichtheimia</taxon>
    </lineage>
</organism>
<dbReference type="VEuPathDB" id="FungiDB:LCOR_11546.1"/>
<dbReference type="EMBL" id="CBTN010000106">
    <property type="protein sequence ID" value="CDH60767.1"/>
    <property type="molecule type" value="Genomic_DNA"/>
</dbReference>
<gene>
    <name evidence="1" type="ORF">LCOR_11546.1</name>
</gene>
<protein>
    <submittedName>
        <fullName evidence="1">Uncharacterized protein</fullName>
    </submittedName>
</protein>
<reference evidence="1" key="1">
    <citation type="submission" date="2013-08" db="EMBL/GenBank/DDBJ databases">
        <title>Gene expansion shapes genome architecture in the human pathogen Lichtheimia corymbifera: an evolutionary genomics analysis in the ancient terrestrial Mucorales (Mucoromycotina).</title>
        <authorList>
            <person name="Schwartze V.U."/>
            <person name="Winter S."/>
            <person name="Shelest E."/>
            <person name="Marcet-Houben M."/>
            <person name="Horn F."/>
            <person name="Wehner S."/>
            <person name="Hoffmann K."/>
            <person name="Riege K."/>
            <person name="Sammeth M."/>
            <person name="Nowrousian M."/>
            <person name="Valiante V."/>
            <person name="Linde J."/>
            <person name="Jacobsen I.D."/>
            <person name="Marz M."/>
            <person name="Brakhage A.A."/>
            <person name="Gabaldon T."/>
            <person name="Bocker S."/>
            <person name="Voigt K."/>
        </authorList>
    </citation>
    <scope>NUCLEOTIDE SEQUENCE [LARGE SCALE GENOMIC DNA]</scope>
    <source>
        <strain evidence="1">FSU 9682</strain>
    </source>
</reference>
<evidence type="ECO:0000313" key="1">
    <source>
        <dbReference type="EMBL" id="CDH60767.1"/>
    </source>
</evidence>
<proteinExistence type="predicted"/>
<comment type="caution">
    <text evidence="1">The sequence shown here is derived from an EMBL/GenBank/DDBJ whole genome shotgun (WGS) entry which is preliminary data.</text>
</comment>
<accession>A0A068SG17</accession>
<name>A0A068SG17_9FUNG</name>
<keyword evidence="2" id="KW-1185">Reference proteome</keyword>
<dbReference type="Proteomes" id="UP000027586">
    <property type="component" value="Unassembled WGS sequence"/>
</dbReference>
<evidence type="ECO:0000313" key="2">
    <source>
        <dbReference type="Proteomes" id="UP000027586"/>
    </source>
</evidence>
<sequence>MISHPIDSVAFKVVFGEDIPLSIRIHQDLPIQARCSDDSLLELAEVAIGGIHGSQHTMSGHGVKTASLSGWCMLADTVLLDLCHDVILLQRSLVVREPFPIVGGSCMVMGNMVKAPQYQSTWSTLQRKAKTKTIKGRLFKTQIHTIKKCLYHTTPVLAIDSGFPMHGNCTVADISKYQCKSIYGSQSLARAYKSHQSFQSGAIPIISHQSQSSISINQSQSFNLYHSISINQSQSINLNQSISNIKVSLIGELGDTQGPCINKGVIEQACRETNVNGIKTSLEDMYRFVVQIAISTITQRRIGIQYHHQNQRA</sequence>